<feature type="transmembrane region" description="Helical" evidence="4">
    <location>
        <begin position="123"/>
        <end position="146"/>
    </location>
</feature>
<dbReference type="InterPro" id="IPR046342">
    <property type="entry name" value="CBS_dom_sf"/>
</dbReference>
<feature type="transmembrane region" description="Helical" evidence="4">
    <location>
        <begin position="38"/>
        <end position="60"/>
    </location>
</feature>
<keyword evidence="6" id="KW-1185">Reference proteome</keyword>
<feature type="transmembrane region" description="Helical" evidence="4">
    <location>
        <begin position="153"/>
        <end position="173"/>
    </location>
</feature>
<dbReference type="Pfam" id="PF00571">
    <property type="entry name" value="CBS"/>
    <property type="match status" value="1"/>
</dbReference>
<feature type="transmembrane region" description="Helical" evidence="4">
    <location>
        <begin position="96"/>
        <end position="117"/>
    </location>
</feature>
<dbReference type="PANTHER" id="PTHR12064">
    <property type="entry name" value="METAL TRANSPORTER CNNM"/>
    <property type="match status" value="1"/>
</dbReference>
<dbReference type="Gene3D" id="3.10.580.10">
    <property type="entry name" value="CBS-domain"/>
    <property type="match status" value="1"/>
</dbReference>
<dbReference type="AlphaFoldDB" id="A0A5S6QEG2"/>
<feature type="region of interest" description="Disordered" evidence="3">
    <location>
        <begin position="207"/>
        <end position="227"/>
    </location>
</feature>
<dbReference type="WBParaSite" id="TMUE_1000005608.1">
    <property type="protein sequence ID" value="TMUE_1000005608.1"/>
    <property type="gene ID" value="WBGene00290112"/>
</dbReference>
<sequence>MNGLYGVCRYRNDISVIECDEIKFHKLEEVSKPESLRFWMYLLLYVGLLLFSGFMAGLTLTLNSTDLTTLEVLQSAGSDLEKRYAKSLIPLAKKHYRVLLTLVTLNALGVIILPILLDRLQNSVVAVLVSATLVTLFGEVLPLAICKRNGLQIAYHSSFIIWVFYYVLFPFTLPLSVMMEKMLGKYQGHFFRRSELEALIAVHSTRQPTAPKSDIDVNEESNAQQPRSLLLSEEEVRLIRATMHMHIDTAKSVMIKWENAVKLEIDEIITPKVIESIYKCGFTRIPIYEKPATPIGILNVHYLLALKGSVWVSVRAFTQSIKAMPQALLPPKLVDSNTKAFQLMEMFHTCRLPRMAFVMLSDKKQNALIGIVSLSDILRRWMSIGDENDDMSSTLQYSS</sequence>
<accession>A0A5S6QEG2</accession>
<evidence type="ECO:0000256" key="1">
    <source>
        <dbReference type="ARBA" id="ARBA00022737"/>
    </source>
</evidence>
<protein>
    <submittedName>
        <fullName evidence="7">CNNM transmembrane domain-containing protein</fullName>
    </submittedName>
</protein>
<evidence type="ECO:0000313" key="6">
    <source>
        <dbReference type="Proteomes" id="UP000046395"/>
    </source>
</evidence>
<keyword evidence="1" id="KW-0677">Repeat</keyword>
<dbReference type="InterPro" id="IPR002550">
    <property type="entry name" value="CNNM"/>
</dbReference>
<organism evidence="6 7">
    <name type="scientific">Trichuris muris</name>
    <name type="common">Mouse whipworm</name>
    <dbReference type="NCBI Taxonomy" id="70415"/>
    <lineage>
        <taxon>Eukaryota</taxon>
        <taxon>Metazoa</taxon>
        <taxon>Ecdysozoa</taxon>
        <taxon>Nematoda</taxon>
        <taxon>Enoplea</taxon>
        <taxon>Dorylaimia</taxon>
        <taxon>Trichinellida</taxon>
        <taxon>Trichuridae</taxon>
        <taxon>Trichuris</taxon>
    </lineage>
</organism>
<name>A0A5S6QEG2_TRIMR</name>
<evidence type="ECO:0000259" key="5">
    <source>
        <dbReference type="PROSITE" id="PS51846"/>
    </source>
</evidence>
<dbReference type="Pfam" id="PF01595">
    <property type="entry name" value="CNNM"/>
    <property type="match status" value="1"/>
</dbReference>
<evidence type="ECO:0000256" key="2">
    <source>
        <dbReference type="PROSITE-ProRule" id="PRU01193"/>
    </source>
</evidence>
<dbReference type="GO" id="GO:0010960">
    <property type="term" value="P:magnesium ion homeostasis"/>
    <property type="evidence" value="ECO:0007669"/>
    <property type="project" value="InterPro"/>
</dbReference>
<dbReference type="GO" id="GO:0005737">
    <property type="term" value="C:cytoplasm"/>
    <property type="evidence" value="ECO:0007669"/>
    <property type="project" value="TreeGrafter"/>
</dbReference>
<keyword evidence="2 4" id="KW-1133">Transmembrane helix</keyword>
<dbReference type="Proteomes" id="UP000046395">
    <property type="component" value="Unassembled WGS sequence"/>
</dbReference>
<evidence type="ECO:0000256" key="3">
    <source>
        <dbReference type="SAM" id="MobiDB-lite"/>
    </source>
</evidence>
<dbReference type="GO" id="GO:0030026">
    <property type="term" value="P:intracellular manganese ion homeostasis"/>
    <property type="evidence" value="ECO:0007669"/>
    <property type="project" value="TreeGrafter"/>
</dbReference>
<dbReference type="PROSITE" id="PS51846">
    <property type="entry name" value="CNNM"/>
    <property type="match status" value="1"/>
</dbReference>
<keyword evidence="2 4" id="KW-0812">Transmembrane</keyword>
<dbReference type="STRING" id="70415.A0A5S6QEG2"/>
<evidence type="ECO:0000313" key="7">
    <source>
        <dbReference type="WBParaSite" id="TMUE_1000005608.1"/>
    </source>
</evidence>
<dbReference type="PANTHER" id="PTHR12064:SF97">
    <property type="entry name" value="METAL TRANSPORTER CNNM-5"/>
    <property type="match status" value="1"/>
</dbReference>
<dbReference type="SUPFAM" id="SSF54631">
    <property type="entry name" value="CBS-domain pair"/>
    <property type="match status" value="1"/>
</dbReference>
<feature type="domain" description="CNNM transmembrane" evidence="5">
    <location>
        <begin position="34"/>
        <end position="219"/>
    </location>
</feature>
<dbReference type="InterPro" id="IPR045095">
    <property type="entry name" value="ACDP"/>
</dbReference>
<proteinExistence type="predicted"/>
<dbReference type="GO" id="GO:0016020">
    <property type="term" value="C:membrane"/>
    <property type="evidence" value="ECO:0007669"/>
    <property type="project" value="UniProtKB-UniRule"/>
</dbReference>
<reference evidence="7" key="1">
    <citation type="submission" date="2019-12" db="UniProtKB">
        <authorList>
            <consortium name="WormBaseParasite"/>
        </authorList>
    </citation>
    <scope>IDENTIFICATION</scope>
</reference>
<keyword evidence="2 4" id="KW-0472">Membrane</keyword>
<dbReference type="InterPro" id="IPR000644">
    <property type="entry name" value="CBS_dom"/>
</dbReference>
<evidence type="ECO:0000256" key="4">
    <source>
        <dbReference type="SAM" id="Phobius"/>
    </source>
</evidence>